<name>A0ABR8N535_9ACTN</name>
<comment type="caution">
    <text evidence="2">The sequence shown here is derived from an EMBL/GenBank/DDBJ whole genome shotgun (WGS) entry which is preliminary data.</text>
</comment>
<evidence type="ECO:0008006" key="4">
    <source>
        <dbReference type="Google" id="ProtNLM"/>
    </source>
</evidence>
<dbReference type="InterPro" id="IPR011010">
    <property type="entry name" value="DNA_brk_join_enz"/>
</dbReference>
<evidence type="ECO:0000313" key="3">
    <source>
        <dbReference type="Proteomes" id="UP000618818"/>
    </source>
</evidence>
<gene>
    <name evidence="2" type="ORF">IEZ26_00030</name>
</gene>
<evidence type="ECO:0000256" key="1">
    <source>
        <dbReference type="ARBA" id="ARBA00023172"/>
    </source>
</evidence>
<reference evidence="2 3" key="1">
    <citation type="submission" date="2020-09" db="EMBL/GenBank/DDBJ databases">
        <title>novel species in genus Nocardioides.</title>
        <authorList>
            <person name="Zhang G."/>
        </authorList>
    </citation>
    <scope>NUCLEOTIDE SEQUENCE [LARGE SCALE GENOMIC DNA]</scope>
    <source>
        <strain evidence="2 3">KCTC 39551</strain>
    </source>
</reference>
<dbReference type="Proteomes" id="UP000618818">
    <property type="component" value="Unassembled WGS sequence"/>
</dbReference>
<dbReference type="EMBL" id="JACXYZ010000001">
    <property type="protein sequence ID" value="MBD3922990.1"/>
    <property type="molecule type" value="Genomic_DNA"/>
</dbReference>
<dbReference type="SUPFAM" id="SSF56349">
    <property type="entry name" value="DNA breaking-rejoining enzymes"/>
    <property type="match status" value="1"/>
</dbReference>
<dbReference type="Gene3D" id="1.10.443.10">
    <property type="entry name" value="Intergrase catalytic core"/>
    <property type="match status" value="1"/>
</dbReference>
<keyword evidence="3" id="KW-1185">Reference proteome</keyword>
<accession>A0ABR8N535</accession>
<protein>
    <recommendedName>
        <fullName evidence="4">Tyr recombinase domain-containing protein</fullName>
    </recommendedName>
</protein>
<sequence length="67" mass="7090">MHDLRHLHASGLTASGRDVVAVQRALGHAKPTTTLSTSAHLSPTTEDRVRDAAARLVAQVVALVRAQ</sequence>
<dbReference type="InterPro" id="IPR013762">
    <property type="entry name" value="Integrase-like_cat_sf"/>
</dbReference>
<evidence type="ECO:0000313" key="2">
    <source>
        <dbReference type="EMBL" id="MBD3922990.1"/>
    </source>
</evidence>
<organism evidence="2 3">
    <name type="scientific">Nocardioides cavernae</name>
    <dbReference type="NCBI Taxonomy" id="1921566"/>
    <lineage>
        <taxon>Bacteria</taxon>
        <taxon>Bacillati</taxon>
        <taxon>Actinomycetota</taxon>
        <taxon>Actinomycetes</taxon>
        <taxon>Propionibacteriales</taxon>
        <taxon>Nocardioidaceae</taxon>
        <taxon>Nocardioides</taxon>
    </lineage>
</organism>
<keyword evidence="1" id="KW-0233">DNA recombination</keyword>
<proteinExistence type="predicted"/>